<sequence length="93" mass="10046">MHSAREPARGRRRERARALFEAQPAAPIEGSRERRAGPGGEQLLSGIEAGGPVEMLRGPPETPGEVPVKDRVKAPDEEGGGKRWQPKPFSANL</sequence>
<organism evidence="2 3">
    <name type="scientific">Rangifer tarandus platyrhynchus</name>
    <name type="common">Svalbard reindeer</name>
    <dbReference type="NCBI Taxonomy" id="3082113"/>
    <lineage>
        <taxon>Eukaryota</taxon>
        <taxon>Metazoa</taxon>
        <taxon>Chordata</taxon>
        <taxon>Craniata</taxon>
        <taxon>Vertebrata</taxon>
        <taxon>Euteleostomi</taxon>
        <taxon>Mammalia</taxon>
        <taxon>Eutheria</taxon>
        <taxon>Laurasiatheria</taxon>
        <taxon>Artiodactyla</taxon>
        <taxon>Ruminantia</taxon>
        <taxon>Pecora</taxon>
        <taxon>Cervidae</taxon>
        <taxon>Odocoileinae</taxon>
        <taxon>Rangifer</taxon>
    </lineage>
</organism>
<feature type="region of interest" description="Disordered" evidence="1">
    <location>
        <begin position="1"/>
        <end position="93"/>
    </location>
</feature>
<evidence type="ECO:0000313" key="3">
    <source>
        <dbReference type="Proteomes" id="UP001176941"/>
    </source>
</evidence>
<proteinExistence type="predicted"/>
<reference evidence="2" key="1">
    <citation type="submission" date="2023-04" db="EMBL/GenBank/DDBJ databases">
        <authorList>
            <consortium name="ELIXIR-Norway"/>
        </authorList>
    </citation>
    <scope>NUCLEOTIDE SEQUENCE [LARGE SCALE GENOMIC DNA]</scope>
</reference>
<protein>
    <submittedName>
        <fullName evidence="2">Uncharacterized protein</fullName>
    </submittedName>
</protein>
<evidence type="ECO:0000256" key="1">
    <source>
        <dbReference type="SAM" id="MobiDB-lite"/>
    </source>
</evidence>
<keyword evidence="3" id="KW-1185">Reference proteome</keyword>
<accession>A0ABN8Z4V7</accession>
<evidence type="ECO:0000313" key="2">
    <source>
        <dbReference type="EMBL" id="CAI9167847.1"/>
    </source>
</evidence>
<dbReference type="EMBL" id="OX459963">
    <property type="protein sequence ID" value="CAI9167847.1"/>
    <property type="molecule type" value="Genomic_DNA"/>
</dbReference>
<name>A0ABN8Z4V7_RANTA</name>
<dbReference type="Proteomes" id="UP001176941">
    <property type="component" value="Chromosome 27"/>
</dbReference>
<gene>
    <name evidence="2" type="ORF">MRATA1EN1_LOCUS16809</name>
</gene>
<feature type="compositionally biased region" description="Basic and acidic residues" evidence="1">
    <location>
        <begin position="67"/>
        <end position="81"/>
    </location>
</feature>